<evidence type="ECO:0000256" key="1">
    <source>
        <dbReference type="SAM" id="Coils"/>
    </source>
</evidence>
<evidence type="ECO:0008006" key="3">
    <source>
        <dbReference type="Google" id="ProtNLM"/>
    </source>
</evidence>
<feature type="non-terminal residue" evidence="2">
    <location>
        <position position="1"/>
    </location>
</feature>
<dbReference type="EMBL" id="BKCJ010185702">
    <property type="protein sequence ID" value="GEY52262.1"/>
    <property type="molecule type" value="Genomic_DNA"/>
</dbReference>
<reference evidence="2" key="1">
    <citation type="journal article" date="2019" name="Sci. Rep.">
        <title>Draft genome of Tanacetum cinerariifolium, the natural source of mosquito coil.</title>
        <authorList>
            <person name="Yamashiro T."/>
            <person name="Shiraishi A."/>
            <person name="Satake H."/>
            <person name="Nakayama K."/>
        </authorList>
    </citation>
    <scope>NUCLEOTIDE SEQUENCE</scope>
</reference>
<evidence type="ECO:0000313" key="2">
    <source>
        <dbReference type="EMBL" id="GEY52262.1"/>
    </source>
</evidence>
<dbReference type="AlphaFoldDB" id="A0A699HP04"/>
<proteinExistence type="predicted"/>
<keyword evidence="1" id="KW-0175">Coiled coil</keyword>
<gene>
    <name evidence="2" type="ORF">Tci_424236</name>
</gene>
<protein>
    <recommendedName>
        <fullName evidence="3">Reverse transcriptase domain-containing protein</fullName>
    </recommendedName>
</protein>
<name>A0A699HP04_TANCI</name>
<sequence length="569" mass="65205">NSYVYDPNPNSFDFPPDSYHPPHPTYETYSYDSYGTNSQFGYDCQPQFPVNYELKAGYNENYNLYPYDSSSFSQQYPCCTRRGGPHETFQCDQLIFDEPYCKHCGGPHMNYQCQPMNQESYNSNSLGFDQPQPPQSPVIHQHPQKLSIQEMEDLKQQYLDELKRLSNLEYRDEIKIAELKENFNGMSIEIRKKEKLLQQEQWAYLSTHPSKRLHSFCFDDDDEDYTSAITPDALVLSTEEPDNSLSMRDEHLDTIPATGSDEFIKSSVENLITIPSESEGIPDHKCDVPFHDNSPPLDVSKDQFEDFSESNEEFSSTDDDSFSFDKIDYVEASPPDYELVSSEGDMLLLEAFLNDDHSSDFKTKSSSTSLNSLLEDTNNFDNSLPKFTTFLKVLIDAEYESDSSDDQSCFDEDVLEKIISKPLSEEEIIPLKSLHTYDSSFPISSKIDSLLEEFAGELTLLKSIPSGIDEIDCDFEEDIRLIEKLLYDNSSPRPPEEFVSANSDAKVKSFSPPPILIKDSDFLMEEIDLFCTPDYPMPPGIVDENYDSEREILIRKDLPRNNTLSFAEK</sequence>
<accession>A0A699HP04</accession>
<feature type="coiled-coil region" evidence="1">
    <location>
        <begin position="148"/>
        <end position="196"/>
    </location>
</feature>
<organism evidence="2">
    <name type="scientific">Tanacetum cinerariifolium</name>
    <name type="common">Dalmatian daisy</name>
    <name type="synonym">Chrysanthemum cinerariifolium</name>
    <dbReference type="NCBI Taxonomy" id="118510"/>
    <lineage>
        <taxon>Eukaryota</taxon>
        <taxon>Viridiplantae</taxon>
        <taxon>Streptophyta</taxon>
        <taxon>Embryophyta</taxon>
        <taxon>Tracheophyta</taxon>
        <taxon>Spermatophyta</taxon>
        <taxon>Magnoliopsida</taxon>
        <taxon>eudicotyledons</taxon>
        <taxon>Gunneridae</taxon>
        <taxon>Pentapetalae</taxon>
        <taxon>asterids</taxon>
        <taxon>campanulids</taxon>
        <taxon>Asterales</taxon>
        <taxon>Asteraceae</taxon>
        <taxon>Asteroideae</taxon>
        <taxon>Anthemideae</taxon>
        <taxon>Anthemidinae</taxon>
        <taxon>Tanacetum</taxon>
    </lineage>
</organism>
<comment type="caution">
    <text evidence="2">The sequence shown here is derived from an EMBL/GenBank/DDBJ whole genome shotgun (WGS) entry which is preliminary data.</text>
</comment>